<name>A0A076LJQ0_9GAMM</name>
<dbReference type="Proteomes" id="UP000028681">
    <property type="component" value="Chromosome"/>
</dbReference>
<gene>
    <name evidence="1" type="ORF">ETEE_0553</name>
</gene>
<sequence>MGKIAGKKFNEHIKTQLYQIPAYQLRRMQGTPCAPRLKSAEPITSPENQ</sequence>
<organism evidence="1 2">
    <name type="scientific">Edwardsiella anguillarum ET080813</name>
    <dbReference type="NCBI Taxonomy" id="667120"/>
    <lineage>
        <taxon>Bacteria</taxon>
        <taxon>Pseudomonadati</taxon>
        <taxon>Pseudomonadota</taxon>
        <taxon>Gammaproteobacteria</taxon>
        <taxon>Enterobacterales</taxon>
        <taxon>Hafniaceae</taxon>
        <taxon>Edwardsiella</taxon>
    </lineage>
</organism>
<dbReference type="HOGENOM" id="CLU_3135094_0_0_6"/>
<evidence type="ECO:0000313" key="1">
    <source>
        <dbReference type="EMBL" id="AIJ07027.1"/>
    </source>
</evidence>
<protein>
    <submittedName>
        <fullName evidence="1">Uncharacterized protein</fullName>
    </submittedName>
</protein>
<reference evidence="1 2" key="1">
    <citation type="journal article" date="2012" name="PLoS ONE">
        <title>Edwardsiella comparative phylogenomics reveal the new intra/inter-species taxonomic relationships, virulence evolution and niche adaptation mechanisms.</title>
        <authorList>
            <person name="Yang M."/>
            <person name="Lv Y."/>
            <person name="Xiao J."/>
            <person name="Wu H."/>
            <person name="Zheng H."/>
            <person name="Liu Q."/>
            <person name="Zhang Y."/>
            <person name="Wang Q."/>
        </authorList>
    </citation>
    <scope>NUCLEOTIDE SEQUENCE [LARGE SCALE GENOMIC DNA]</scope>
    <source>
        <strain evidence="2">080813</strain>
    </source>
</reference>
<dbReference type="EMBL" id="CP006664">
    <property type="protein sequence ID" value="AIJ07027.1"/>
    <property type="molecule type" value="Genomic_DNA"/>
</dbReference>
<dbReference type="AlphaFoldDB" id="A0A076LJQ0"/>
<dbReference type="KEGG" id="ete:ETEE_0553"/>
<proteinExistence type="predicted"/>
<accession>A0A076LJQ0</accession>
<evidence type="ECO:0000313" key="2">
    <source>
        <dbReference type="Proteomes" id="UP000028681"/>
    </source>
</evidence>